<dbReference type="PANTHER" id="PTHR30619:SF1">
    <property type="entry name" value="RECOMBINATION PROTEIN 2"/>
    <property type="match status" value="1"/>
</dbReference>
<dbReference type="AlphaFoldDB" id="Q1ZP98"/>
<feature type="domain" description="Metallo-beta-lactamase" evidence="1">
    <location>
        <begin position="13"/>
        <end position="74"/>
    </location>
</feature>
<dbReference type="InterPro" id="IPR052159">
    <property type="entry name" value="Competence_DNA_uptake"/>
</dbReference>
<dbReference type="SUPFAM" id="SSF56281">
    <property type="entry name" value="Metallo-hydrolase/oxidoreductase"/>
    <property type="match status" value="1"/>
</dbReference>
<evidence type="ECO:0000313" key="3">
    <source>
        <dbReference type="Proteomes" id="UP000001603"/>
    </source>
</evidence>
<reference evidence="2 3" key="1">
    <citation type="journal article" date="2009" name="Proc. Natl. Acad. Sci. U.S.A.">
        <title>The genomic basis of trophic strategy in marine bacteria.</title>
        <authorList>
            <person name="Lauro F.M."/>
            <person name="McDougald D."/>
            <person name="Thomas T."/>
            <person name="Williams T.J."/>
            <person name="Egan S."/>
            <person name="Rice S."/>
            <person name="DeMaere M.Z."/>
            <person name="Ting L."/>
            <person name="Ertan H."/>
            <person name="Johnson J."/>
            <person name="Ferriera S."/>
            <person name="Lapidus A."/>
            <person name="Anderson I."/>
            <person name="Kyrpides N."/>
            <person name="Munk A.C."/>
            <person name="Detter C."/>
            <person name="Han C.S."/>
            <person name="Brown M.V."/>
            <person name="Robb F.T."/>
            <person name="Kjelleberg S."/>
            <person name="Cavicchioli R."/>
        </authorList>
    </citation>
    <scope>NUCLEOTIDE SEQUENCE [LARGE SCALE GENOMIC DNA]</scope>
    <source>
        <strain evidence="2 3">S14</strain>
    </source>
</reference>
<proteinExistence type="predicted"/>
<dbReference type="PANTHER" id="PTHR30619">
    <property type="entry name" value="DNA INTERNALIZATION/COMPETENCE PROTEIN COMEC/REC2"/>
    <property type="match status" value="1"/>
</dbReference>
<dbReference type="OrthoDB" id="418728at2"/>
<gene>
    <name evidence="2" type="ORF">VAS14_17451</name>
</gene>
<dbReference type="InterPro" id="IPR001279">
    <property type="entry name" value="Metallo-B-lactamas"/>
</dbReference>
<evidence type="ECO:0000313" key="2">
    <source>
        <dbReference type="EMBL" id="EAS64062.1"/>
    </source>
</evidence>
<dbReference type="RefSeq" id="WP_005370434.1">
    <property type="nucleotide sequence ID" value="NZ_CH902601.1"/>
</dbReference>
<dbReference type="Pfam" id="PF00753">
    <property type="entry name" value="Lactamase_B"/>
    <property type="match status" value="1"/>
</dbReference>
<evidence type="ECO:0000259" key="1">
    <source>
        <dbReference type="Pfam" id="PF00753"/>
    </source>
</evidence>
<sequence length="315" mass="36082">MNNSIEFISLKAKQGDAFVIKWGGNNAMLIDGGMPSTLKQIEDTIENCDLKFIFVSHVDYDHIAGLIKLVEQPSFNMTNIEHYMNYPELALSPDDDTQVSFAHGENYATLLNKKGCKAISITDQDRISKFNVDIQVLTPNQTDLDKLLDDWNSNRIIKDENIEYLKKQVSHGDIINKTSVSLLINIQELKFLMLADSHPQDIIDKLEDMGYGIDNPLNVDILKLSHHGSRHNTTVELLKRIKTENYYISTNGAKYDHPDEEIFECIIEAADFHNSKESNIFTNYEIESEIKLKVNSDYLSRINIIHQERIKYNAL</sequence>
<protein>
    <recommendedName>
        <fullName evidence="1">Metallo-beta-lactamase domain-containing protein</fullName>
    </recommendedName>
</protein>
<comment type="caution">
    <text evidence="2">The sequence shown here is derived from an EMBL/GenBank/DDBJ whole genome shotgun (WGS) entry which is preliminary data.</text>
</comment>
<dbReference type="InterPro" id="IPR036866">
    <property type="entry name" value="RibonucZ/Hydroxyglut_hydro"/>
</dbReference>
<dbReference type="Gene3D" id="3.60.15.10">
    <property type="entry name" value="Ribonuclease Z/Hydroxyacylglutathione hydrolase-like"/>
    <property type="match status" value="1"/>
</dbReference>
<name>Q1ZP98_PHOAS</name>
<dbReference type="Proteomes" id="UP000001603">
    <property type="component" value="Unassembled WGS sequence"/>
</dbReference>
<dbReference type="HOGENOM" id="CLU_052638_0_0_6"/>
<organism evidence="2 3">
    <name type="scientific">Photobacterium angustum (strain S14 / CCUG 15956)</name>
    <name type="common">Vibrio sp. (strain S14 / CCUG 15956)</name>
    <dbReference type="NCBI Taxonomy" id="314292"/>
    <lineage>
        <taxon>Bacteria</taxon>
        <taxon>Pseudomonadati</taxon>
        <taxon>Pseudomonadota</taxon>
        <taxon>Gammaproteobacteria</taxon>
        <taxon>Vibrionales</taxon>
        <taxon>Vibrionaceae</taxon>
        <taxon>Photobacterium</taxon>
    </lineage>
</organism>
<dbReference type="eggNOG" id="COG2333">
    <property type="taxonomic scope" value="Bacteria"/>
</dbReference>
<accession>Q1ZP98</accession>
<dbReference type="EMBL" id="AAOJ01000004">
    <property type="protein sequence ID" value="EAS64062.1"/>
    <property type="molecule type" value="Genomic_DNA"/>
</dbReference>